<dbReference type="EMBL" id="LQYY01000079">
    <property type="protein sequence ID" value="KYD33890.1"/>
    <property type="molecule type" value="Genomic_DNA"/>
</dbReference>
<protein>
    <submittedName>
        <fullName evidence="1">Uncharacterized protein</fullName>
    </submittedName>
</protein>
<accession>A0A150NB23</accession>
<dbReference type="AlphaFoldDB" id="A0A150NB23"/>
<organism evidence="1 2">
    <name type="scientific">Geobacillus stearothermophilus</name>
    <name type="common">Bacillus stearothermophilus</name>
    <dbReference type="NCBI Taxonomy" id="1422"/>
    <lineage>
        <taxon>Bacteria</taxon>
        <taxon>Bacillati</taxon>
        <taxon>Bacillota</taxon>
        <taxon>Bacilli</taxon>
        <taxon>Bacillales</taxon>
        <taxon>Anoxybacillaceae</taxon>
        <taxon>Geobacillus</taxon>
    </lineage>
</organism>
<proteinExistence type="predicted"/>
<comment type="caution">
    <text evidence="1">The sequence shown here is derived from an EMBL/GenBank/DDBJ whole genome shotgun (WGS) entry which is preliminary data.</text>
</comment>
<evidence type="ECO:0000313" key="2">
    <source>
        <dbReference type="Proteomes" id="UP000075517"/>
    </source>
</evidence>
<dbReference type="PATRIC" id="fig|1422.17.peg.125"/>
<name>A0A150NB23_GEOSE</name>
<evidence type="ECO:0000313" key="1">
    <source>
        <dbReference type="EMBL" id="KYD33890.1"/>
    </source>
</evidence>
<reference evidence="1 2" key="1">
    <citation type="submission" date="2016-01" db="EMBL/GenBank/DDBJ databases">
        <title>Draft Genome Sequences of Seven Thermophilic Sporeformers Isolated from Foods.</title>
        <authorList>
            <person name="Berendsen E.M."/>
            <person name="Wells-Bennik M.H."/>
            <person name="Krawcyk A.O."/>
            <person name="De Jong A."/>
            <person name="Holsappel S."/>
            <person name="Eijlander R.T."/>
            <person name="Kuipers O.P."/>
        </authorList>
    </citation>
    <scope>NUCLEOTIDE SEQUENCE [LARGE SCALE GENOMIC DNA]</scope>
    <source>
        <strain evidence="1 2">B4114</strain>
    </source>
</reference>
<dbReference type="Proteomes" id="UP000075517">
    <property type="component" value="Unassembled WGS sequence"/>
</dbReference>
<sequence>MIVCRCGEQKTDRSFLMKDDNRLSFWFLGACVERLSGECGESLLFFWQIERAQRCVMVGMIKTVTDFMNHFEFLHR</sequence>
<gene>
    <name evidence="1" type="ORF">B4114_1316</name>
</gene>